<organism evidence="1">
    <name type="scientific">Cladocopium goreaui</name>
    <dbReference type="NCBI Taxonomy" id="2562237"/>
    <lineage>
        <taxon>Eukaryota</taxon>
        <taxon>Sar</taxon>
        <taxon>Alveolata</taxon>
        <taxon>Dinophyceae</taxon>
        <taxon>Suessiales</taxon>
        <taxon>Symbiodiniaceae</taxon>
        <taxon>Cladocopium</taxon>
    </lineage>
</organism>
<dbReference type="EMBL" id="CAMXCT020001729">
    <property type="protein sequence ID" value="CAL1145939.1"/>
    <property type="molecule type" value="Genomic_DNA"/>
</dbReference>
<protein>
    <submittedName>
        <fullName evidence="1">Uncharacterized protein</fullName>
    </submittedName>
</protein>
<sequence length="116" mass="13208">MLAGQILKYCFDKADQVLAAQAPCIYKFGYTHCAHFRWHNTTFGYKCAPDKWEKLLVIYAASETISPAYVEGALIQRFKGASGCRNIRDGGETIQSHLDGPYLVYLVWRSFKRPPQ</sequence>
<name>A0A9P1CIC2_9DINO</name>
<reference evidence="2" key="2">
    <citation type="submission" date="2024-04" db="EMBL/GenBank/DDBJ databases">
        <authorList>
            <person name="Chen Y."/>
            <person name="Shah S."/>
            <person name="Dougan E. K."/>
            <person name="Thang M."/>
            <person name="Chan C."/>
        </authorList>
    </citation>
    <scope>NUCLEOTIDE SEQUENCE [LARGE SCALE GENOMIC DNA]</scope>
</reference>
<proteinExistence type="predicted"/>
<evidence type="ECO:0000313" key="2">
    <source>
        <dbReference type="EMBL" id="CAL1145939.1"/>
    </source>
</evidence>
<evidence type="ECO:0000313" key="1">
    <source>
        <dbReference type="EMBL" id="CAI3992564.1"/>
    </source>
</evidence>
<accession>A0A9P1CIC2</accession>
<comment type="caution">
    <text evidence="1">The sequence shown here is derived from an EMBL/GenBank/DDBJ whole genome shotgun (WGS) entry which is preliminary data.</text>
</comment>
<keyword evidence="3" id="KW-1185">Reference proteome</keyword>
<reference evidence="1" key="1">
    <citation type="submission" date="2022-10" db="EMBL/GenBank/DDBJ databases">
        <authorList>
            <person name="Chen Y."/>
            <person name="Dougan E. K."/>
            <person name="Chan C."/>
            <person name="Rhodes N."/>
            <person name="Thang M."/>
        </authorList>
    </citation>
    <scope>NUCLEOTIDE SEQUENCE</scope>
</reference>
<dbReference type="EMBL" id="CAMXCT010001729">
    <property type="protein sequence ID" value="CAI3992564.1"/>
    <property type="molecule type" value="Genomic_DNA"/>
</dbReference>
<gene>
    <name evidence="1" type="ORF">C1SCF055_LOCUS19385</name>
</gene>
<dbReference type="Proteomes" id="UP001152797">
    <property type="component" value="Unassembled WGS sequence"/>
</dbReference>
<dbReference type="EMBL" id="CAMXCT030001729">
    <property type="protein sequence ID" value="CAL4779876.1"/>
    <property type="molecule type" value="Genomic_DNA"/>
</dbReference>
<dbReference type="OrthoDB" id="445539at2759"/>
<evidence type="ECO:0000313" key="3">
    <source>
        <dbReference type="Proteomes" id="UP001152797"/>
    </source>
</evidence>
<dbReference type="AlphaFoldDB" id="A0A9P1CIC2"/>